<dbReference type="Gene3D" id="3.50.30.60">
    <property type="entry name" value="LD-carboxypeptidase A C-terminal domain-like"/>
    <property type="match status" value="1"/>
</dbReference>
<reference evidence="9" key="1">
    <citation type="journal article" date="2022" name="Int. J. Syst. Evol. Microbiol.">
        <title>Anaeromyxobacter oryzae sp. nov., Anaeromyxobacter diazotrophicus sp. nov. and Anaeromyxobacter paludicola sp. nov., isolated from paddy soils.</title>
        <authorList>
            <person name="Itoh H."/>
            <person name="Xu Z."/>
            <person name="Mise K."/>
            <person name="Masuda Y."/>
            <person name="Ushijima N."/>
            <person name="Hayakawa C."/>
            <person name="Shiratori Y."/>
            <person name="Senoo K."/>
        </authorList>
    </citation>
    <scope>NUCLEOTIDE SEQUENCE [LARGE SCALE GENOMIC DNA]</scope>
    <source>
        <strain evidence="9">Red630</strain>
    </source>
</reference>
<dbReference type="Pfam" id="PF17676">
    <property type="entry name" value="Peptidase_S66C"/>
    <property type="match status" value="1"/>
</dbReference>
<dbReference type="PIRSF" id="PIRSF028757">
    <property type="entry name" value="LD-carboxypeptidase"/>
    <property type="match status" value="1"/>
</dbReference>
<dbReference type="Pfam" id="PF02016">
    <property type="entry name" value="Peptidase_S66"/>
    <property type="match status" value="1"/>
</dbReference>
<keyword evidence="9" id="KW-1185">Reference proteome</keyword>
<dbReference type="InterPro" id="IPR003507">
    <property type="entry name" value="S66_fam"/>
</dbReference>
<accession>A0ABN6NET4</accession>
<dbReference type="PANTHER" id="PTHR30237">
    <property type="entry name" value="MURAMOYLTETRAPEPTIDE CARBOXYPEPTIDASE"/>
    <property type="match status" value="1"/>
</dbReference>
<evidence type="ECO:0000259" key="6">
    <source>
        <dbReference type="Pfam" id="PF02016"/>
    </source>
</evidence>
<dbReference type="InterPro" id="IPR040449">
    <property type="entry name" value="Peptidase_S66_N"/>
</dbReference>
<dbReference type="EMBL" id="AP025592">
    <property type="protein sequence ID" value="BDG10582.1"/>
    <property type="molecule type" value="Genomic_DNA"/>
</dbReference>
<dbReference type="InterPro" id="IPR029062">
    <property type="entry name" value="Class_I_gatase-like"/>
</dbReference>
<evidence type="ECO:0000256" key="1">
    <source>
        <dbReference type="ARBA" id="ARBA00010233"/>
    </source>
</evidence>
<dbReference type="PANTHER" id="PTHR30237:SF2">
    <property type="entry name" value="MUREIN TETRAPEPTIDE CARBOXYPEPTIDASE"/>
    <property type="match status" value="1"/>
</dbReference>
<evidence type="ECO:0000313" key="9">
    <source>
        <dbReference type="Proteomes" id="UP001162734"/>
    </source>
</evidence>
<organism evidence="8 9">
    <name type="scientific">Anaeromyxobacter paludicola</name>
    <dbReference type="NCBI Taxonomy" id="2918171"/>
    <lineage>
        <taxon>Bacteria</taxon>
        <taxon>Pseudomonadati</taxon>
        <taxon>Myxococcota</taxon>
        <taxon>Myxococcia</taxon>
        <taxon>Myxococcales</taxon>
        <taxon>Cystobacterineae</taxon>
        <taxon>Anaeromyxobacteraceae</taxon>
        <taxon>Anaeromyxobacter</taxon>
    </lineage>
</organism>
<keyword evidence="2" id="KW-0121">Carboxypeptidase</keyword>
<feature type="domain" description="LD-carboxypeptidase N-terminal" evidence="6">
    <location>
        <begin position="42"/>
        <end position="157"/>
    </location>
</feature>
<name>A0ABN6NET4_9BACT</name>
<feature type="domain" description="LD-carboxypeptidase C-terminal" evidence="7">
    <location>
        <begin position="198"/>
        <end position="314"/>
    </location>
</feature>
<dbReference type="Gene3D" id="3.40.50.10740">
    <property type="entry name" value="Class I glutamine amidotransferase-like"/>
    <property type="match status" value="1"/>
</dbReference>
<dbReference type="SUPFAM" id="SSF141986">
    <property type="entry name" value="LD-carboxypeptidase A C-terminal domain-like"/>
    <property type="match status" value="1"/>
</dbReference>
<keyword evidence="5" id="KW-0720">Serine protease</keyword>
<evidence type="ECO:0000256" key="5">
    <source>
        <dbReference type="ARBA" id="ARBA00022825"/>
    </source>
</evidence>
<keyword evidence="3" id="KW-0645">Protease</keyword>
<evidence type="ECO:0000256" key="4">
    <source>
        <dbReference type="ARBA" id="ARBA00022801"/>
    </source>
</evidence>
<dbReference type="CDD" id="cd07025">
    <property type="entry name" value="Peptidase_S66"/>
    <property type="match status" value="1"/>
</dbReference>
<evidence type="ECO:0000256" key="3">
    <source>
        <dbReference type="ARBA" id="ARBA00022670"/>
    </source>
</evidence>
<proteinExistence type="inferred from homology"/>
<protein>
    <submittedName>
        <fullName evidence="8">Peptidase S66</fullName>
    </submittedName>
</protein>
<dbReference type="Proteomes" id="UP001162734">
    <property type="component" value="Chromosome"/>
</dbReference>
<comment type="similarity">
    <text evidence="1">Belongs to the peptidase S66 family.</text>
</comment>
<evidence type="ECO:0000313" key="8">
    <source>
        <dbReference type="EMBL" id="BDG10582.1"/>
    </source>
</evidence>
<dbReference type="InterPro" id="IPR027478">
    <property type="entry name" value="LdcA_N"/>
</dbReference>
<gene>
    <name evidence="8" type="ORF">AMPC_36950</name>
</gene>
<dbReference type="InterPro" id="IPR040921">
    <property type="entry name" value="Peptidase_S66C"/>
</dbReference>
<sequence>MRSRRERPGAGPRRPRTSTRRAGAVIFAPVIRPSALAPGDVVRLVAPSSPFDRGAFEAGLGVLRELGLRPRFRDDVFARSGFLAGDDARRAAEWREACEDPEARAVWCVRGGYGAMRLLPGLDPTPLLARPKWVIGLSDVTALHAALNQAGLVTLHGPMVGQLARLPVAAREHLRDLLFGAGRAVVEASATVVPGTVEGPLRGGSLTLLSHLCGTPWQPRLAGAVLFLEDVGEKPYKLDRYLTHLALAGALEGVAGIAVGQLLDCDRASEPPGASAAEVLRAHARALGVPAVEGIPAGHDDRNFALTLGAPARLVAPAAGEGGAPRLELLGAAG</sequence>
<dbReference type="InterPro" id="IPR027461">
    <property type="entry name" value="Carboxypeptidase_A_C_sf"/>
</dbReference>
<keyword evidence="4" id="KW-0378">Hydrolase</keyword>
<evidence type="ECO:0000256" key="2">
    <source>
        <dbReference type="ARBA" id="ARBA00022645"/>
    </source>
</evidence>
<evidence type="ECO:0000259" key="7">
    <source>
        <dbReference type="Pfam" id="PF17676"/>
    </source>
</evidence>
<dbReference type="SUPFAM" id="SSF52317">
    <property type="entry name" value="Class I glutamine amidotransferase-like"/>
    <property type="match status" value="1"/>
</dbReference>